<protein>
    <submittedName>
        <fullName evidence="2">LOW QUALITY PROTEIN: Fanconi anemia core complex-associated protein 100</fullName>
    </submittedName>
</protein>
<dbReference type="InterPro" id="IPR029251">
    <property type="entry name" value="Faap100"/>
</dbReference>
<organism evidence="1 2">
    <name type="scientific">Clupea harengus</name>
    <name type="common">Atlantic herring</name>
    <dbReference type="NCBI Taxonomy" id="7950"/>
    <lineage>
        <taxon>Eukaryota</taxon>
        <taxon>Metazoa</taxon>
        <taxon>Chordata</taxon>
        <taxon>Craniata</taxon>
        <taxon>Vertebrata</taxon>
        <taxon>Euteleostomi</taxon>
        <taxon>Actinopterygii</taxon>
        <taxon>Neopterygii</taxon>
        <taxon>Teleostei</taxon>
        <taxon>Clupei</taxon>
        <taxon>Clupeiformes</taxon>
        <taxon>Clupeoidei</taxon>
        <taxon>Clupeidae</taxon>
        <taxon>Clupea</taxon>
    </lineage>
</organism>
<dbReference type="KEGG" id="char:105892762"/>
<name>A0A6P8EXV3_CLUHA</name>
<dbReference type="RefSeq" id="XP_031417174.2">
    <property type="nucleotide sequence ID" value="XM_031561314.2"/>
</dbReference>
<gene>
    <name evidence="2" type="primary">faap100</name>
</gene>
<dbReference type="OrthoDB" id="6495021at2759"/>
<proteinExistence type="predicted"/>
<dbReference type="GeneID" id="105892762"/>
<sequence length="860" mass="91218">MEPIRCSVESWAQFGLSNRANVKLLLAGTEVLLCTGGDVLVFSSKNKRLSAVLQFDTPVTHLALSERRHIYAACEKDGIYCVSSPHQPRLPSPLAVEDQNPIIQRVAGESILLKDETIVSFLLAGDLIITVSQGEAMWTLSLYKVSEGSSSKASNLRKLAEHRVPAIKAAQPHHKSVEDEDGGATIGRPVLSCIYPSGGSSSPSELSGSPGCFLLEPALFTLLFGVDAALVGSPVVLCGLPDGRLCYLPLLVPGVSSSGQRTALRVLHSLEQPVAFIGTSVAMETGGRVPRSLVAIGRLGRVLLLTANDGGGEGKVARFSEFSIRGPVVCACVNGSHVYYSTATDLLSLKLNVTSSSDQPGQPESPSPTPVSLNVCRVIAMTTTSSDPTGGAVELLALSLQGRLQKIRLPQEVDVGSVPRLPASLAGQRVKDLLAGIGNVWERASALKSIVQNKNDSLRRLNQALNICSMMLSNQKVEDQARDHQQPISCRGVTSWSCVLQEDSLMLTCTLENSGAFALEHGWSLCVHVYPVSGSLTTGRANHSRTYTFPFQKLDSGHKLNVTLPLGTGHSLSLPLTVDCSLIFSLRSLGSLEEPKLSENTGSQSSSVPTQHSNCICLPLNHTSCRPAGRCPLDATTSLSSVSKQPSSPPDPVHAFLSSRRAERGDPADPGQRSTPYSATVKVSAELLRGVIGAPGAGGGGAGVHGVSVSALRWLLSGSAGSDRLEALQTPTVTGLCPTGYTARMTVKEVTLSDASVDGALSALEVQIDSFSVATVCGLHYAVIRRIQHLLTSSTRGQESRVQLREESLRQAMQRAETLHKALQAALVPTALGVSPNSSRTSHRLLSIYQQLRENPLLIL</sequence>
<keyword evidence="1" id="KW-1185">Reference proteome</keyword>
<accession>A0A6P8EXV3</accession>
<evidence type="ECO:0000313" key="2">
    <source>
        <dbReference type="RefSeq" id="XP_031417174.2"/>
    </source>
</evidence>
<evidence type="ECO:0000313" key="1">
    <source>
        <dbReference type="Proteomes" id="UP000515152"/>
    </source>
</evidence>
<dbReference type="PANTHER" id="PTHR14890:SF1">
    <property type="entry name" value="FANCONI ANEMIA CORE COMPLEX-ASSOCIATED PROTEIN 100"/>
    <property type="match status" value="1"/>
</dbReference>
<dbReference type="CTD" id="80233"/>
<dbReference type="Proteomes" id="UP000515152">
    <property type="component" value="Chromosome 23"/>
</dbReference>
<dbReference type="GO" id="GO:0036297">
    <property type="term" value="P:interstrand cross-link repair"/>
    <property type="evidence" value="ECO:0007669"/>
    <property type="project" value="InterPro"/>
</dbReference>
<dbReference type="AlphaFoldDB" id="A0A6P8EXV3"/>
<reference evidence="2" key="1">
    <citation type="submission" date="2025-08" db="UniProtKB">
        <authorList>
            <consortium name="RefSeq"/>
        </authorList>
    </citation>
    <scope>IDENTIFICATION</scope>
</reference>
<dbReference type="Pfam" id="PF15146">
    <property type="entry name" value="FANCAA"/>
    <property type="match status" value="1"/>
</dbReference>
<dbReference type="GO" id="GO:0005654">
    <property type="term" value="C:nucleoplasm"/>
    <property type="evidence" value="ECO:0007669"/>
    <property type="project" value="TreeGrafter"/>
</dbReference>
<dbReference type="GO" id="GO:0043240">
    <property type="term" value="C:Fanconi anaemia nuclear complex"/>
    <property type="evidence" value="ECO:0007669"/>
    <property type="project" value="InterPro"/>
</dbReference>
<dbReference type="PANTHER" id="PTHR14890">
    <property type="entry name" value="FANCONI ANEMIA CORE COMPLEX-ASSOCIATED PROTEIN 100"/>
    <property type="match status" value="1"/>
</dbReference>